<feature type="transmembrane region" description="Helical" evidence="8">
    <location>
        <begin position="470"/>
        <end position="489"/>
    </location>
</feature>
<keyword evidence="6 8" id="KW-0472">Membrane</keyword>
<keyword evidence="3" id="KW-1003">Cell membrane</keyword>
<evidence type="ECO:0000256" key="4">
    <source>
        <dbReference type="ARBA" id="ARBA00022692"/>
    </source>
</evidence>
<feature type="transmembrane region" description="Helical" evidence="8">
    <location>
        <begin position="56"/>
        <end position="75"/>
    </location>
</feature>
<evidence type="ECO:0000256" key="3">
    <source>
        <dbReference type="ARBA" id="ARBA00022475"/>
    </source>
</evidence>
<evidence type="ECO:0000313" key="9">
    <source>
        <dbReference type="EMBL" id="MEI6000872.1"/>
    </source>
</evidence>
<evidence type="ECO:0000256" key="8">
    <source>
        <dbReference type="SAM" id="Phobius"/>
    </source>
</evidence>
<evidence type="ECO:0000256" key="7">
    <source>
        <dbReference type="SAM" id="MobiDB-lite"/>
    </source>
</evidence>
<dbReference type="RefSeq" id="WP_336600726.1">
    <property type="nucleotide sequence ID" value="NZ_JACFYJ010000060.1"/>
</dbReference>
<name>A0ABU8IZ29_9BURK</name>
<feature type="transmembrane region" description="Helical" evidence="8">
    <location>
        <begin position="81"/>
        <end position="100"/>
    </location>
</feature>
<dbReference type="PANTHER" id="PTHR30509">
    <property type="entry name" value="P-HYDROXYBENZOIC ACID EFFLUX PUMP SUBUNIT-RELATED"/>
    <property type="match status" value="1"/>
</dbReference>
<comment type="subcellular location">
    <subcellularLocation>
        <location evidence="1">Cell membrane</location>
        <topology evidence="1">Multi-pass membrane protein</topology>
    </subcellularLocation>
</comment>
<feature type="transmembrane region" description="Helical" evidence="8">
    <location>
        <begin position="9"/>
        <end position="27"/>
    </location>
</feature>
<evidence type="ECO:0000313" key="10">
    <source>
        <dbReference type="Proteomes" id="UP001386437"/>
    </source>
</evidence>
<feature type="compositionally biased region" description="Low complexity" evidence="7">
    <location>
        <begin position="674"/>
        <end position="690"/>
    </location>
</feature>
<reference evidence="9 10" key="1">
    <citation type="journal article" date="2022" name="Arch. Microbiol.">
        <title>Paraburkholderia bengalensis sp. nov. isolated from roots of Oryza sativa, IR64.</title>
        <authorList>
            <person name="Nag P."/>
            <person name="Mondal N."/>
            <person name="Sarkar J."/>
            <person name="Das S."/>
        </authorList>
    </citation>
    <scope>NUCLEOTIDE SEQUENCE [LARGE SCALE GENOMIC DNA]</scope>
    <source>
        <strain evidence="9 10">IR64_4_BI</strain>
    </source>
</reference>
<sequence length="728" mass="79149">MVYPSVRDWLFSAKTFAAAMIALYIGLALELPRPYWAMATVYIVSNPFVGATRSKALYRALGTALGAAGAVLIVPPFVESPFLFSVIVAAWTGTLLYLSLNDRTARSYVFLLAGYTLPLIALPAVTNPTTVFDLAITRTEEILLGIVVASIVGSVVLPSRLAPTLIERTDAWFRDAAFYVSETLSGHIAGAKISAARQRLAATVNGLEFLLSQLTYDHTRPDIVRRARALQGRMQIFLPLISSMADPLIALVRSRGAHPAELAALLADVAQWIRSPTLEARHAAETDHQADQLRERIAALRPAAEALASWDGALLSNALWRLGQVVDVWQDIRCLRTTIVHETALWRPHFRHWRLGGTARFFDQGMMLFSTASAVGAIVVACALWITSGWNDGASATALAAISCCFFAALDEPAPAVFKFFLSTCASVVLAGLYLFAVLPHVHDFAMLVVIFAGPFLLIGTLIPRPQFTLVTMLTAVNTATFISIQSAYDADFFVFINSNLAGVAGLLFAYLWTRATRPFGAELAAARLTRSAWADVVVSASTAAIEDQRNLYARMLDRLMQLLPRHAATDSHRHPSIESFRDFRVALNALDLRRTRRKLTNDLQGAIDDVLTGVRQYFEQCIARRERQPVPSALIETIDAAVAQVTMRSIAQAQVDAGRQQQGQPGQPPQPRQGPQEGAAVQGPAPAAPSRERFLRDTLHALVGMRLSLFPPQAASGGGSTGRETAA</sequence>
<feature type="transmembrane region" description="Helical" evidence="8">
    <location>
        <begin position="417"/>
        <end position="439"/>
    </location>
</feature>
<evidence type="ECO:0000256" key="6">
    <source>
        <dbReference type="ARBA" id="ARBA00023136"/>
    </source>
</evidence>
<comment type="caution">
    <text evidence="9">The sequence shown here is derived from an EMBL/GenBank/DDBJ whole genome shotgun (WGS) entry which is preliminary data.</text>
</comment>
<keyword evidence="5 8" id="KW-1133">Transmembrane helix</keyword>
<feature type="region of interest" description="Disordered" evidence="7">
    <location>
        <begin position="655"/>
        <end position="695"/>
    </location>
</feature>
<proteinExistence type="predicted"/>
<evidence type="ECO:0000256" key="1">
    <source>
        <dbReference type="ARBA" id="ARBA00004651"/>
    </source>
</evidence>
<gene>
    <name evidence="9" type="ORF">H3V53_27910</name>
</gene>
<dbReference type="EMBL" id="JACFYJ010000060">
    <property type="protein sequence ID" value="MEI6000872.1"/>
    <property type="molecule type" value="Genomic_DNA"/>
</dbReference>
<feature type="transmembrane region" description="Helical" evidence="8">
    <location>
        <begin position="142"/>
        <end position="162"/>
    </location>
</feature>
<keyword evidence="10" id="KW-1185">Reference proteome</keyword>
<dbReference type="Proteomes" id="UP001386437">
    <property type="component" value="Unassembled WGS sequence"/>
</dbReference>
<accession>A0ABU8IZ29</accession>
<protein>
    <submittedName>
        <fullName evidence="9">FUSC family protein</fullName>
    </submittedName>
</protein>
<dbReference type="InterPro" id="IPR006726">
    <property type="entry name" value="PHBA_efflux_AaeB/fusaric-R"/>
</dbReference>
<feature type="transmembrane region" description="Helical" evidence="8">
    <location>
        <begin position="107"/>
        <end position="126"/>
    </location>
</feature>
<keyword evidence="4 8" id="KW-0812">Transmembrane</keyword>
<feature type="transmembrane region" description="Helical" evidence="8">
    <location>
        <begin position="367"/>
        <end position="387"/>
    </location>
</feature>
<dbReference type="PANTHER" id="PTHR30509:SF9">
    <property type="entry name" value="MULTIDRUG RESISTANCE PROTEIN MDTO"/>
    <property type="match status" value="1"/>
</dbReference>
<keyword evidence="2" id="KW-0813">Transport</keyword>
<evidence type="ECO:0000256" key="5">
    <source>
        <dbReference type="ARBA" id="ARBA00022989"/>
    </source>
</evidence>
<organism evidence="9 10">
    <name type="scientific">Paraburkholderia bengalensis</name>
    <dbReference type="NCBI Taxonomy" id="2747562"/>
    <lineage>
        <taxon>Bacteria</taxon>
        <taxon>Pseudomonadati</taxon>
        <taxon>Pseudomonadota</taxon>
        <taxon>Betaproteobacteria</taxon>
        <taxon>Burkholderiales</taxon>
        <taxon>Burkholderiaceae</taxon>
        <taxon>Paraburkholderia</taxon>
    </lineage>
</organism>
<feature type="transmembrane region" description="Helical" evidence="8">
    <location>
        <begin position="445"/>
        <end position="463"/>
    </location>
</feature>
<dbReference type="Pfam" id="PF04632">
    <property type="entry name" value="FUSC"/>
    <property type="match status" value="1"/>
</dbReference>
<feature type="transmembrane region" description="Helical" evidence="8">
    <location>
        <begin position="495"/>
        <end position="514"/>
    </location>
</feature>
<evidence type="ECO:0000256" key="2">
    <source>
        <dbReference type="ARBA" id="ARBA00022448"/>
    </source>
</evidence>